<evidence type="ECO:0000256" key="5">
    <source>
        <dbReference type="ARBA" id="ARBA00035492"/>
    </source>
</evidence>
<protein>
    <recommendedName>
        <fullName evidence="5">50S ribosomal protein L30</fullName>
    </recommendedName>
</protein>
<feature type="domain" description="Large ribosomal subunit protein uL30-like ferredoxin-like fold" evidence="6">
    <location>
        <begin position="5"/>
        <end position="54"/>
    </location>
</feature>
<keyword evidence="4" id="KW-0687">Ribonucleoprotein</keyword>
<dbReference type="CDD" id="cd01658">
    <property type="entry name" value="Ribosomal_L30"/>
    <property type="match status" value="1"/>
</dbReference>
<accession>A0ABZ2YFR3</accession>
<evidence type="ECO:0000259" key="6">
    <source>
        <dbReference type="Pfam" id="PF00327"/>
    </source>
</evidence>
<keyword evidence="8" id="KW-1185">Reference proteome</keyword>
<dbReference type="HAMAP" id="MF_01371_B">
    <property type="entry name" value="Ribosomal_uL30_B"/>
    <property type="match status" value="1"/>
</dbReference>
<dbReference type="Proteomes" id="UP001461341">
    <property type="component" value="Chromosome"/>
</dbReference>
<comment type="subunit">
    <text evidence="2">Part of the 50S ribosomal subunit.</text>
</comment>
<evidence type="ECO:0000313" key="8">
    <source>
        <dbReference type="Proteomes" id="UP001461341"/>
    </source>
</evidence>
<dbReference type="PANTHER" id="PTHR15892">
    <property type="entry name" value="MITOCHONDRIAL RIBOSOMAL PROTEIN L30"/>
    <property type="match status" value="1"/>
</dbReference>
<proteinExistence type="inferred from homology"/>
<sequence length="61" mass="6968">MGNKLKITLLKSPIGRPESHKRTLKALGLRRLNQTVVKEDNPSLRGMIQKVDYLLKVENVE</sequence>
<dbReference type="PIRSF" id="PIRSF002211">
    <property type="entry name" value="Ribosomal_L30_bac-type"/>
    <property type="match status" value="1"/>
</dbReference>
<dbReference type="EMBL" id="CP121689">
    <property type="protein sequence ID" value="WZL76714.1"/>
    <property type="molecule type" value="Genomic_DNA"/>
</dbReference>
<dbReference type="PANTHER" id="PTHR15892:SF2">
    <property type="entry name" value="LARGE RIBOSOMAL SUBUNIT PROTEIN UL30M"/>
    <property type="match status" value="1"/>
</dbReference>
<gene>
    <name evidence="7" type="primary">rpmD</name>
    <name evidence="7" type="ORF">QBE54_02975</name>
</gene>
<dbReference type="InterPro" id="IPR005996">
    <property type="entry name" value="Ribosomal_uL30_bac-type"/>
</dbReference>
<reference evidence="7 8" key="1">
    <citation type="submission" date="2023-03" db="EMBL/GenBank/DDBJ databases">
        <title>Novel Species.</title>
        <authorList>
            <person name="Ma S."/>
        </authorList>
    </citation>
    <scope>NUCLEOTIDE SEQUENCE [LARGE SCALE GENOMIC DNA]</scope>
    <source>
        <strain evidence="7 8">B11</strain>
    </source>
</reference>
<dbReference type="InterPro" id="IPR016082">
    <property type="entry name" value="Ribosomal_uL30_ferredoxin-like"/>
</dbReference>
<organism evidence="7 8">
    <name type="scientific">Thermatribacter velox</name>
    <dbReference type="NCBI Taxonomy" id="3039681"/>
    <lineage>
        <taxon>Bacteria</taxon>
        <taxon>Pseudomonadati</taxon>
        <taxon>Atribacterota</taxon>
        <taxon>Atribacteria</taxon>
        <taxon>Atribacterales</taxon>
        <taxon>Thermatribacteraceae</taxon>
        <taxon>Thermatribacter</taxon>
    </lineage>
</organism>
<name>A0ABZ2YFR3_9BACT</name>
<evidence type="ECO:0000256" key="2">
    <source>
        <dbReference type="ARBA" id="ARBA00011838"/>
    </source>
</evidence>
<evidence type="ECO:0000256" key="1">
    <source>
        <dbReference type="ARBA" id="ARBA00007594"/>
    </source>
</evidence>
<comment type="similarity">
    <text evidence="1">Belongs to the universal ribosomal protein uL30 family.</text>
</comment>
<dbReference type="SUPFAM" id="SSF55129">
    <property type="entry name" value="Ribosomal protein L30p/L7e"/>
    <property type="match status" value="1"/>
</dbReference>
<dbReference type="InterPro" id="IPR036919">
    <property type="entry name" value="Ribo_uL30_ferredoxin-like_sf"/>
</dbReference>
<dbReference type="Pfam" id="PF00327">
    <property type="entry name" value="Ribosomal_L30"/>
    <property type="match status" value="1"/>
</dbReference>
<dbReference type="RefSeq" id="WP_369018878.1">
    <property type="nucleotide sequence ID" value="NZ_CP121689.1"/>
</dbReference>
<dbReference type="NCBIfam" id="TIGR01308">
    <property type="entry name" value="rpmD_bact"/>
    <property type="match status" value="1"/>
</dbReference>
<evidence type="ECO:0000256" key="3">
    <source>
        <dbReference type="ARBA" id="ARBA00022980"/>
    </source>
</evidence>
<dbReference type="GO" id="GO:0005840">
    <property type="term" value="C:ribosome"/>
    <property type="evidence" value="ECO:0007669"/>
    <property type="project" value="UniProtKB-KW"/>
</dbReference>
<keyword evidence="3 7" id="KW-0689">Ribosomal protein</keyword>
<dbReference type="Gene3D" id="3.30.1390.20">
    <property type="entry name" value="Ribosomal protein L30, ferredoxin-like fold domain"/>
    <property type="match status" value="1"/>
</dbReference>
<evidence type="ECO:0000313" key="7">
    <source>
        <dbReference type="EMBL" id="WZL76714.1"/>
    </source>
</evidence>
<evidence type="ECO:0000256" key="4">
    <source>
        <dbReference type="ARBA" id="ARBA00023274"/>
    </source>
</evidence>